<reference evidence="2" key="1">
    <citation type="journal article" date="2019" name="Int. J. Syst. Evol. Microbiol.">
        <title>The Global Catalogue of Microorganisms (GCM) 10K type strain sequencing project: providing services to taxonomists for standard genome sequencing and annotation.</title>
        <authorList>
            <consortium name="The Broad Institute Genomics Platform"/>
            <consortium name="The Broad Institute Genome Sequencing Center for Infectious Disease"/>
            <person name="Wu L."/>
            <person name="Ma J."/>
        </authorList>
    </citation>
    <scope>NUCLEOTIDE SEQUENCE [LARGE SCALE GENOMIC DNA]</scope>
    <source>
        <strain evidence="2">JCM 13476</strain>
    </source>
</reference>
<dbReference type="Gene3D" id="2.60.40.10">
    <property type="entry name" value="Immunoglobulins"/>
    <property type="match status" value="1"/>
</dbReference>
<dbReference type="PANTHER" id="PTHR30251:SF4">
    <property type="entry name" value="SLR1668 PROTEIN"/>
    <property type="match status" value="1"/>
</dbReference>
<dbReference type="InterPro" id="IPR008962">
    <property type="entry name" value="PapD-like_sf"/>
</dbReference>
<dbReference type="EMBL" id="BAAAEJ010000007">
    <property type="protein sequence ID" value="GAA0391801.1"/>
    <property type="molecule type" value="Genomic_DNA"/>
</dbReference>
<dbReference type="InterPro" id="IPR050643">
    <property type="entry name" value="Periplasmic_pilus_chap"/>
</dbReference>
<dbReference type="Proteomes" id="UP001500791">
    <property type="component" value="Unassembled WGS sequence"/>
</dbReference>
<protein>
    <recommendedName>
        <fullName evidence="3">Molecular chaperone</fullName>
    </recommendedName>
</protein>
<name>A0ABP3I628_9CAUL</name>
<gene>
    <name evidence="1" type="ORF">GCM10009093_17990</name>
</gene>
<evidence type="ECO:0000313" key="1">
    <source>
        <dbReference type="EMBL" id="GAA0391801.1"/>
    </source>
</evidence>
<keyword evidence="2" id="KW-1185">Reference proteome</keyword>
<sequence length="216" mass="22826">MIATVAPSGSNANYRLMIRNTDAMPITLEINPYRVTITDEGTAVRTPEDADVILFPPQIIVQPGGEQAIQIRYVGDPSVTEGRLYAVVVSQLPVDFTTLNNSDNTQTQVKIGFDFVSHMVVQPPSAKANLVIGPTVRQANNDLAFDVSNTGDGVALLRTAEWTLVPQSGAPVVVDAENVAFGAFGAILPGGKRSMTIPAAQAAAMTGNVTVAIHLK</sequence>
<accession>A0ABP3I628</accession>
<evidence type="ECO:0000313" key="2">
    <source>
        <dbReference type="Proteomes" id="UP001500791"/>
    </source>
</evidence>
<dbReference type="PANTHER" id="PTHR30251">
    <property type="entry name" value="PILUS ASSEMBLY CHAPERONE"/>
    <property type="match status" value="1"/>
</dbReference>
<dbReference type="SUPFAM" id="SSF49354">
    <property type="entry name" value="PapD-like"/>
    <property type="match status" value="1"/>
</dbReference>
<organism evidence="1 2">
    <name type="scientific">Brevundimonas terrae</name>
    <dbReference type="NCBI Taxonomy" id="363631"/>
    <lineage>
        <taxon>Bacteria</taxon>
        <taxon>Pseudomonadati</taxon>
        <taxon>Pseudomonadota</taxon>
        <taxon>Alphaproteobacteria</taxon>
        <taxon>Caulobacterales</taxon>
        <taxon>Caulobacteraceae</taxon>
        <taxon>Brevundimonas</taxon>
    </lineage>
</organism>
<evidence type="ECO:0008006" key="3">
    <source>
        <dbReference type="Google" id="ProtNLM"/>
    </source>
</evidence>
<dbReference type="InterPro" id="IPR013783">
    <property type="entry name" value="Ig-like_fold"/>
</dbReference>
<comment type="caution">
    <text evidence="1">The sequence shown here is derived from an EMBL/GenBank/DDBJ whole genome shotgun (WGS) entry which is preliminary data.</text>
</comment>
<proteinExistence type="predicted"/>